<organism evidence="1 2">
    <name type="scientific">Compostibacillus humi</name>
    <dbReference type="NCBI Taxonomy" id="1245525"/>
    <lineage>
        <taxon>Bacteria</taxon>
        <taxon>Bacillati</taxon>
        <taxon>Bacillota</taxon>
        <taxon>Bacilli</taxon>
        <taxon>Bacillales</taxon>
        <taxon>Bacillaceae</taxon>
        <taxon>Compostibacillus</taxon>
    </lineage>
</organism>
<reference evidence="1" key="1">
    <citation type="journal article" date="2014" name="Int. J. Syst. Evol. Microbiol.">
        <title>Complete genome sequence of Corynebacterium casei LMG S-19264T (=DSM 44701T), isolated from a smear-ripened cheese.</title>
        <authorList>
            <consortium name="US DOE Joint Genome Institute (JGI-PGF)"/>
            <person name="Walter F."/>
            <person name="Albersmeier A."/>
            <person name="Kalinowski J."/>
            <person name="Ruckert C."/>
        </authorList>
    </citation>
    <scope>NUCLEOTIDE SEQUENCE</scope>
    <source>
        <strain evidence="1">CGMCC 1.12360</strain>
    </source>
</reference>
<dbReference type="SUPFAM" id="SSF158397">
    <property type="entry name" value="TM1646-like"/>
    <property type="match status" value="1"/>
</dbReference>
<reference evidence="1" key="2">
    <citation type="submission" date="2020-09" db="EMBL/GenBank/DDBJ databases">
        <authorList>
            <person name="Sun Q."/>
            <person name="Zhou Y."/>
        </authorList>
    </citation>
    <scope>NUCLEOTIDE SEQUENCE</scope>
    <source>
        <strain evidence="1">CGMCC 1.12360</strain>
    </source>
</reference>
<sequence>MKITSDLQTKTETAFQRKANHPKAFQQALASQVHQAKQQELEKMVKNITVQGDKLARSRTFRDLAKFKRLIKEFLQVAVAGGYQLEKNHSFGMYGSRKMAIVKEVDEKLLELTEQVMDEEKKTVEILGLIGEIKGLLINLYT</sequence>
<name>A0A8J2TP62_9BACI</name>
<evidence type="ECO:0000313" key="2">
    <source>
        <dbReference type="Proteomes" id="UP000602050"/>
    </source>
</evidence>
<evidence type="ECO:0000313" key="1">
    <source>
        <dbReference type="EMBL" id="GFZ79216.1"/>
    </source>
</evidence>
<keyword evidence="2" id="KW-1185">Reference proteome</keyword>
<dbReference type="Pfam" id="PF03885">
    <property type="entry name" value="DUF327"/>
    <property type="match status" value="1"/>
</dbReference>
<dbReference type="Proteomes" id="UP000602050">
    <property type="component" value="Unassembled WGS sequence"/>
</dbReference>
<comment type="caution">
    <text evidence="1">The sequence shown here is derived from an EMBL/GenBank/DDBJ whole genome shotgun (WGS) entry which is preliminary data.</text>
</comment>
<dbReference type="EMBL" id="BMEV01000037">
    <property type="protein sequence ID" value="GFZ79216.1"/>
    <property type="molecule type" value="Genomic_DNA"/>
</dbReference>
<dbReference type="InterPro" id="IPR024042">
    <property type="entry name" value="TM1646-like_dom_sf"/>
</dbReference>
<dbReference type="RefSeq" id="WP_188392338.1">
    <property type="nucleotide sequence ID" value="NZ_BMEV01000037.1"/>
</dbReference>
<proteinExistence type="predicted"/>
<gene>
    <name evidence="1" type="primary">yaaR</name>
    <name evidence="1" type="ORF">GCM10010978_20810</name>
</gene>
<accession>A0A8J2TP62</accession>
<dbReference type="InterPro" id="IPR005585">
    <property type="entry name" value="DUF327"/>
</dbReference>
<protein>
    <recommendedName>
        <fullName evidence="3">DUF327 family protein</fullName>
    </recommendedName>
</protein>
<dbReference type="Gene3D" id="1.20.120.490">
    <property type="entry name" value="Hypothetical protein TM1646-like domain"/>
    <property type="match status" value="1"/>
</dbReference>
<evidence type="ECO:0008006" key="3">
    <source>
        <dbReference type="Google" id="ProtNLM"/>
    </source>
</evidence>
<dbReference type="AlphaFoldDB" id="A0A8J2TP62"/>